<dbReference type="GO" id="GO:0046872">
    <property type="term" value="F:metal ion binding"/>
    <property type="evidence" value="ECO:0007669"/>
    <property type="project" value="UniProtKB-KW"/>
</dbReference>
<keyword evidence="12" id="KW-1015">Disulfide bond</keyword>
<dbReference type="SUPFAM" id="SSF88713">
    <property type="entry name" value="Glycoside hydrolase/deacetylase"/>
    <property type="match status" value="1"/>
</dbReference>
<protein>
    <recommendedName>
        <fullName evidence="16">Alpha-mannosidase</fullName>
        <ecNumber evidence="16">3.2.1.-</ecNumber>
    </recommendedName>
</protein>
<dbReference type="PANTHER" id="PTHR11607:SF3">
    <property type="entry name" value="LYSOSOMAL ALPHA-MANNOSIDASE"/>
    <property type="match status" value="1"/>
</dbReference>
<dbReference type="InterPro" id="IPR037094">
    <property type="entry name" value="Glyco_hydro_38_cen_sf"/>
</dbReference>
<keyword evidence="7 16" id="KW-0862">Zinc</keyword>
<keyword evidence="6 16" id="KW-0378">Hydrolase</keyword>
<dbReference type="GO" id="GO:0000139">
    <property type="term" value="C:Golgi membrane"/>
    <property type="evidence" value="ECO:0007669"/>
    <property type="project" value="UniProtKB-SubCell"/>
</dbReference>
<evidence type="ECO:0000256" key="5">
    <source>
        <dbReference type="ARBA" id="ARBA00022723"/>
    </source>
</evidence>
<dbReference type="FunFam" id="2.70.98.30:FF:000002">
    <property type="entry name" value="Alpha-mannosidase"/>
    <property type="match status" value="1"/>
</dbReference>
<evidence type="ECO:0000256" key="4">
    <source>
        <dbReference type="ARBA" id="ARBA00022692"/>
    </source>
</evidence>
<dbReference type="InterPro" id="IPR000602">
    <property type="entry name" value="Glyco_hydro_38_N"/>
</dbReference>
<dbReference type="Gene3D" id="2.60.40.1180">
    <property type="entry name" value="Golgi alpha-mannosidase II"/>
    <property type="match status" value="1"/>
</dbReference>
<keyword evidence="8" id="KW-0735">Signal-anchor</keyword>
<comment type="pathway">
    <text evidence="2">Protein modification; protein glycosylation.</text>
</comment>
<dbReference type="GO" id="GO:0006491">
    <property type="term" value="P:N-glycan processing"/>
    <property type="evidence" value="ECO:0007669"/>
    <property type="project" value="TreeGrafter"/>
</dbReference>
<comment type="subcellular location">
    <subcellularLocation>
        <location evidence="1">Golgi apparatus membrane</location>
        <topology evidence="1">Single-pass type II membrane protein</topology>
    </subcellularLocation>
</comment>
<dbReference type="FunFam" id="3.20.110.10:FF:000003">
    <property type="entry name" value="Alpha-mannosidase"/>
    <property type="match status" value="1"/>
</dbReference>
<reference evidence="19" key="1">
    <citation type="submission" date="2022-08" db="UniProtKB">
        <authorList>
            <consortium name="EnsemblMetazoa"/>
        </authorList>
    </citation>
    <scope>IDENTIFICATION</scope>
    <source>
        <strain evidence="19">05x7-T-G4-1.051#20</strain>
    </source>
</reference>
<keyword evidence="10" id="KW-0333">Golgi apparatus</keyword>
<evidence type="ECO:0000256" key="13">
    <source>
        <dbReference type="ARBA" id="ARBA00023295"/>
    </source>
</evidence>
<dbReference type="InterPro" id="IPR011682">
    <property type="entry name" value="Glyco_hydro_38_C"/>
</dbReference>
<evidence type="ECO:0000256" key="12">
    <source>
        <dbReference type="ARBA" id="ARBA00023157"/>
    </source>
</evidence>
<dbReference type="Gene3D" id="2.70.98.30">
    <property type="entry name" value="Golgi alpha-mannosidase II, domain 4"/>
    <property type="match status" value="1"/>
</dbReference>
<evidence type="ECO:0000256" key="11">
    <source>
        <dbReference type="ARBA" id="ARBA00023136"/>
    </source>
</evidence>
<dbReference type="OMA" id="CPWGQHP"/>
<dbReference type="InterPro" id="IPR011330">
    <property type="entry name" value="Glyco_hydro/deAcase_b/a-brl"/>
</dbReference>
<evidence type="ECO:0000256" key="16">
    <source>
        <dbReference type="RuleBase" id="RU361199"/>
    </source>
</evidence>
<evidence type="ECO:0000256" key="9">
    <source>
        <dbReference type="ARBA" id="ARBA00022989"/>
    </source>
</evidence>
<evidence type="ECO:0000256" key="8">
    <source>
        <dbReference type="ARBA" id="ARBA00022968"/>
    </source>
</evidence>
<evidence type="ECO:0000256" key="1">
    <source>
        <dbReference type="ARBA" id="ARBA00004323"/>
    </source>
</evidence>
<dbReference type="Pfam" id="PF01074">
    <property type="entry name" value="Glyco_hydro_38N"/>
    <property type="match status" value="1"/>
</dbReference>
<keyword evidence="4 17" id="KW-0812">Transmembrane</keyword>
<comment type="similarity">
    <text evidence="3 16">Belongs to the glycosyl hydrolase 38 family.</text>
</comment>
<dbReference type="PANTHER" id="PTHR11607">
    <property type="entry name" value="ALPHA-MANNOSIDASE"/>
    <property type="match status" value="1"/>
</dbReference>
<keyword evidence="20" id="KW-1185">Reference proteome</keyword>
<comment type="function">
    <text evidence="14">Catalyzes the first committed step in the biosynthesis of complex N-glycans. It controls conversion of high mannose to complex N-glycans; the final hydrolytic step in the N-glycan maturation pathway.</text>
</comment>
<dbReference type="InterPro" id="IPR015341">
    <property type="entry name" value="Glyco_hydro_38_cen"/>
</dbReference>
<evidence type="ECO:0000256" key="10">
    <source>
        <dbReference type="ARBA" id="ARBA00023034"/>
    </source>
</evidence>
<keyword evidence="9 17" id="KW-1133">Transmembrane helix</keyword>
<dbReference type="InterPro" id="IPR013780">
    <property type="entry name" value="Glyco_hydro_b"/>
</dbReference>
<evidence type="ECO:0000256" key="2">
    <source>
        <dbReference type="ARBA" id="ARBA00004922"/>
    </source>
</evidence>
<keyword evidence="13 16" id="KW-0326">Glycosidase</keyword>
<dbReference type="EC" id="3.2.1.-" evidence="16"/>
<dbReference type="AlphaFoldDB" id="A0A8W8P7S6"/>
<dbReference type="FunFam" id="1.20.1270.50:FF:000001">
    <property type="entry name" value="Alpha-mannosidase"/>
    <property type="match status" value="1"/>
</dbReference>
<dbReference type="OrthoDB" id="10261055at2759"/>
<accession>A0A8W8P7S6</accession>
<dbReference type="Gene3D" id="1.20.1270.50">
    <property type="entry name" value="Glycoside hydrolase family 38, central domain"/>
    <property type="match status" value="1"/>
</dbReference>
<dbReference type="InterPro" id="IPR027291">
    <property type="entry name" value="Glyco_hydro_38_N_sf"/>
</dbReference>
<dbReference type="Pfam" id="PF09261">
    <property type="entry name" value="Alpha-mann_mid"/>
    <property type="match status" value="1"/>
</dbReference>
<dbReference type="GO" id="GO:0030246">
    <property type="term" value="F:carbohydrate binding"/>
    <property type="evidence" value="ECO:0007669"/>
    <property type="project" value="InterPro"/>
</dbReference>
<keyword evidence="11 17" id="KW-0472">Membrane</keyword>
<dbReference type="CDD" id="cd10809">
    <property type="entry name" value="GH38N_AMII_GMII_SfManIII_like"/>
    <property type="match status" value="1"/>
</dbReference>
<evidence type="ECO:0000313" key="19">
    <source>
        <dbReference type="EnsemblMetazoa" id="G9985.1:cds"/>
    </source>
</evidence>
<dbReference type="InterPro" id="IPR050843">
    <property type="entry name" value="Glycosyl_Hydrlase_38"/>
</dbReference>
<dbReference type="SUPFAM" id="SSF88688">
    <property type="entry name" value="Families 57/38 glycoside transferase middle domain"/>
    <property type="match status" value="1"/>
</dbReference>
<comment type="catalytic activity">
    <reaction evidence="15">
        <text>N(4)-{beta-D-GlcNAc-(1-&gt;2)-alpha-D-Man-(1-&gt;3)-[alpha-D-Man-(1-&gt;3)-[alpha-D-Man-(1-&gt;6)]-alpha-D-Man-(1-&gt;6)]-beta-D-Man-(1-&gt;4)-beta-D-GlcNAc-(1-&gt;4)-beta-D-GlcNAc}-L-asparaginyl-[protein] + 2 H2O = 2 alpha-D-mannopyranose + an N(4)-{beta-D-GlcNAc-(1-&gt;2)-alpha-D-Man-(1-&gt;3)-[alpha-D-Man-(1-&gt;6)]-beta-D-Man-(1-&gt;4)-beta-D-GlcNAc-(1-&gt;4)-beta-D-GlcNAc}-L-asparaginyl-[protein]</text>
        <dbReference type="Rhea" id="RHEA:56052"/>
        <dbReference type="Rhea" id="RHEA-COMP:14368"/>
        <dbReference type="Rhea" id="RHEA-COMP:14369"/>
        <dbReference type="ChEBI" id="CHEBI:15377"/>
        <dbReference type="ChEBI" id="CHEBI:28729"/>
        <dbReference type="ChEBI" id="CHEBI:60615"/>
        <dbReference type="ChEBI" id="CHEBI:60625"/>
        <dbReference type="EC" id="3.2.1.114"/>
    </reaction>
</comment>
<name>A0A8W8P7S6_MAGGI</name>
<dbReference type="InterPro" id="IPR011013">
    <property type="entry name" value="Gal_mutarotase_sf_dom"/>
</dbReference>
<dbReference type="SUPFAM" id="SSF74650">
    <property type="entry name" value="Galactose mutarotase-like"/>
    <property type="match status" value="1"/>
</dbReference>
<evidence type="ECO:0000256" key="17">
    <source>
        <dbReference type="SAM" id="Phobius"/>
    </source>
</evidence>
<dbReference type="GO" id="GO:0004572">
    <property type="term" value="F:mannosyl-oligosaccharide 1,3-1,6-alpha-mannosidase activity"/>
    <property type="evidence" value="ECO:0007669"/>
    <property type="project" value="UniProtKB-EC"/>
</dbReference>
<evidence type="ECO:0000256" key="6">
    <source>
        <dbReference type="ARBA" id="ARBA00022801"/>
    </source>
</evidence>
<dbReference type="Pfam" id="PF07748">
    <property type="entry name" value="Glyco_hydro_38C"/>
    <property type="match status" value="1"/>
</dbReference>
<evidence type="ECO:0000313" key="20">
    <source>
        <dbReference type="Proteomes" id="UP000005408"/>
    </source>
</evidence>
<evidence type="ECO:0000256" key="15">
    <source>
        <dbReference type="ARBA" id="ARBA00093232"/>
    </source>
</evidence>
<feature type="transmembrane region" description="Helical" evidence="17">
    <location>
        <begin position="5"/>
        <end position="24"/>
    </location>
</feature>
<dbReference type="InterPro" id="IPR028995">
    <property type="entry name" value="Glyco_hydro_57/38_cen_sf"/>
</dbReference>
<comment type="cofactor">
    <cofactor evidence="16">
        <name>Zn(2+)</name>
        <dbReference type="ChEBI" id="CHEBI:29105"/>
    </cofactor>
    <text evidence="16">Binds 1 zinc ion per subunit.</text>
</comment>
<dbReference type="GO" id="GO:0006013">
    <property type="term" value="P:mannose metabolic process"/>
    <property type="evidence" value="ECO:0007669"/>
    <property type="project" value="InterPro"/>
</dbReference>
<dbReference type="EnsemblMetazoa" id="G9985.1">
    <property type="protein sequence ID" value="G9985.1:cds"/>
    <property type="gene ID" value="G9985"/>
</dbReference>
<evidence type="ECO:0000259" key="18">
    <source>
        <dbReference type="SMART" id="SM00872"/>
    </source>
</evidence>
<keyword evidence="5 16" id="KW-0479">Metal-binding</keyword>
<feature type="domain" description="Glycoside hydrolase family 38 central" evidence="18">
    <location>
        <begin position="509"/>
        <end position="595"/>
    </location>
</feature>
<dbReference type="Proteomes" id="UP000005408">
    <property type="component" value="Unassembled WGS sequence"/>
</dbReference>
<organism evidence="19 20">
    <name type="scientific">Magallana gigas</name>
    <name type="common">Pacific oyster</name>
    <name type="synonym">Crassostrea gigas</name>
    <dbReference type="NCBI Taxonomy" id="29159"/>
    <lineage>
        <taxon>Eukaryota</taxon>
        <taxon>Metazoa</taxon>
        <taxon>Spiralia</taxon>
        <taxon>Lophotrochozoa</taxon>
        <taxon>Mollusca</taxon>
        <taxon>Bivalvia</taxon>
        <taxon>Autobranchia</taxon>
        <taxon>Pteriomorphia</taxon>
        <taxon>Ostreida</taxon>
        <taxon>Ostreoidea</taxon>
        <taxon>Ostreidae</taxon>
        <taxon>Magallana</taxon>
    </lineage>
</organism>
<dbReference type="FunFam" id="2.60.40.1180:FF:000019">
    <property type="entry name" value="Alpha-mannosidase 2"/>
    <property type="match status" value="1"/>
</dbReference>
<dbReference type="SMART" id="SM00872">
    <property type="entry name" value="Alpha-mann_mid"/>
    <property type="match status" value="1"/>
</dbReference>
<evidence type="ECO:0000256" key="7">
    <source>
        <dbReference type="ARBA" id="ARBA00022833"/>
    </source>
</evidence>
<evidence type="ECO:0000256" key="3">
    <source>
        <dbReference type="ARBA" id="ARBA00009792"/>
    </source>
</evidence>
<evidence type="ECO:0000256" key="14">
    <source>
        <dbReference type="ARBA" id="ARBA00059516"/>
    </source>
</evidence>
<proteinExistence type="inferred from homology"/>
<dbReference type="Gene3D" id="3.20.110.10">
    <property type="entry name" value="Glycoside hydrolase 38, N terminal domain"/>
    <property type="match status" value="1"/>
</dbReference>
<sequence length="1147" mass="130129">MKKYMVVWGATFFVVVCVSLYLMMESVSTNMGKSQELDARLVEDKIARIQSDIVKNQQTIKEIKSYVRSMSHGDSAVLEKLQRVLDQQEASQGAELQGVVKGNQVKPQVYQSGGEVKLSGDTCSLAEGPNPESDIQMMKVYEELKFENPDGGAWKQGWRVTYPEGKWNSDNLLHVFVLPHSHTDPGWVKKYMDYYTQQTKPILDNVLNFLSADPRRRFIYAELSFFSLWWESLSESRKQQARKVLRNGQLEIATGGWVMNDEANTHYAAMVDQLIEGNQYIHAVSGFTPRSGWAIDPFGHTPTMAYLLNRSGVKGMLVQRVHYAIKKHLARSQNLEFMWRQLWDKDGSSDTLCHVMPFYSYDVPHTCGPDPKICCQFDFARMSPGRYNCPWRVPPQAITEGNVADRAAMLIDQYKKKASLYRSNALFIPLGDDFRYDQAEECERQFNNYQKIFDYLDKNPQLGVKAQFGTLSEYFDKIHELSGSEPGSRPREYPVLTGDFFTYADKDDHYWSGYFTSRPFQKQMDRNIETNLRSAEIAFSLAAVYQRKHRLSGFPEDQLMRLLVEARRNLGLFQHHDGITGTAKDFVVVDYGERLLKAENNCKTIITEAVSFLSMATKSDYKQNIFFDIDEIRKNHDSLITKNVIQVSDKPSSVLLFNSLTHPRQEVVTLHVSDPNIEVKDAKGKVITSQTDPFWKDSNEMSQDRFKLSFVTELPAMGIVRYQISQRKDSSSNSLATVTYYHGDGPSSQSKFSVEKKEFSEFSIDNSFLEAKFSGSTGLLQSVTVKSTGEKHRSEVSFHTYGARGGKERSGAYLFLPDGKAKPLSVGHPVIRVMRGPLVSEVSVFINHVQHVVRLYNSPGVDGKTVDMFNLVDIQNEVNLELAVKISTDVQNSEREFFTDLNGFQMIKHKVFDKLPIQANVYPLPAMAFIEDDKTRFSVLTAQSLGVASLKTGEIQVMLDRTLNQDDMRGLGQGVRDNKVTPNRFRLLFERRSTPPIKAKLSGFPSMFAHVAYLHLVQKIQKIPQKSSIEVPPLLSENSFLSVPLPCDVHLLNLRSLQKSYDGDIKRGDDSALLLHRLGVDCGIPSSGLQCKDTQGKVKLRDLFNDALGVKEIQRTSLTLLHDKGPTSLDSDLTLSPMEIYSFKVKW</sequence>